<dbReference type="InterPro" id="IPR010869">
    <property type="entry name" value="DUF1501"/>
</dbReference>
<evidence type="ECO:0000313" key="1">
    <source>
        <dbReference type="EMBL" id="GAA5507225.1"/>
    </source>
</evidence>
<comment type="caution">
    <text evidence="1">The sequence shown here is derived from an EMBL/GenBank/DDBJ whole genome shotgun (WGS) entry which is preliminary data.</text>
</comment>
<evidence type="ECO:0000313" key="2">
    <source>
        <dbReference type="Proteomes" id="UP001416858"/>
    </source>
</evidence>
<proteinExistence type="predicted"/>
<reference evidence="1 2" key="1">
    <citation type="submission" date="2024-02" db="EMBL/GenBank/DDBJ databases">
        <title>Rhodopirellula caenicola NBRC 110016.</title>
        <authorList>
            <person name="Ichikawa N."/>
            <person name="Katano-Makiyama Y."/>
            <person name="Hidaka K."/>
        </authorList>
    </citation>
    <scope>NUCLEOTIDE SEQUENCE [LARGE SCALE GENOMIC DNA]</scope>
    <source>
        <strain evidence="1 2">NBRC 110016</strain>
    </source>
</reference>
<dbReference type="Pfam" id="PF07394">
    <property type="entry name" value="DUF1501"/>
    <property type="match status" value="1"/>
</dbReference>
<dbReference type="EMBL" id="BAABRO010000005">
    <property type="protein sequence ID" value="GAA5507225.1"/>
    <property type="molecule type" value="Genomic_DNA"/>
</dbReference>
<organism evidence="1 2">
    <name type="scientific">Novipirellula caenicola</name>
    <dbReference type="NCBI Taxonomy" id="1536901"/>
    <lineage>
        <taxon>Bacteria</taxon>
        <taxon>Pseudomonadati</taxon>
        <taxon>Planctomycetota</taxon>
        <taxon>Planctomycetia</taxon>
        <taxon>Pirellulales</taxon>
        <taxon>Pirellulaceae</taxon>
        <taxon>Novipirellula</taxon>
    </lineage>
</organism>
<accession>A0ABP9VQ10</accession>
<protein>
    <recommendedName>
        <fullName evidence="3">Sulfatase</fullName>
    </recommendedName>
</protein>
<dbReference type="Proteomes" id="UP001416858">
    <property type="component" value="Unassembled WGS sequence"/>
</dbReference>
<keyword evidence="2" id="KW-1185">Reference proteome</keyword>
<dbReference type="InterPro" id="IPR017850">
    <property type="entry name" value="Alkaline_phosphatase_core_sf"/>
</dbReference>
<evidence type="ECO:0008006" key="3">
    <source>
        <dbReference type="Google" id="ProtNLM"/>
    </source>
</evidence>
<dbReference type="SUPFAM" id="SSF53649">
    <property type="entry name" value="Alkaline phosphatase-like"/>
    <property type="match status" value="1"/>
</dbReference>
<dbReference type="PANTHER" id="PTHR43737">
    <property type="entry name" value="BLL7424 PROTEIN"/>
    <property type="match status" value="1"/>
</dbReference>
<gene>
    <name evidence="1" type="ORF">Rcae01_02680</name>
</gene>
<dbReference type="RefSeq" id="WP_345684105.1">
    <property type="nucleotide sequence ID" value="NZ_BAABRO010000005.1"/>
</dbReference>
<sequence length="478" mass="52566">MSIESKHGNACGRNGAWAHRRDWIKGSIGLGGIAMAEMMSGNLANAATSRADSDAGLPHFPPRAKRVIFLFMHGGPSHLDTFDYKPQLAKHDGKPLPFDKPRIQFAKTGNLLKSPWAFRQYGQSGAWVSDLFPHVAKHVDDLTFVKSMHGSNEAHGGAMLKVHTGSDTFVRPSMGSWISYGLGSENENLPSFITINPTLGHGGVRNFGSAFLPPIHQATRIGSTRAPMKNAKIENLASATATTPKLQQLQLDLLHKLDAANAGPEGLDAQLAARLESFELAFRMQMETPSLMELSRETATTFAEYGINGGPTDNFGRQCLLARRLSESGVRFVQVTHNYWDQHSQLKEKHTELAAEVDQPIAALLADLKQRGLLEDTLVIWGAEFGRTPTAQGNNGRDHNPHAFTYWMAGGGVKRGFSYGQSDEFGFYAAEQKVHIHDFHATVLHLLGIDHQRLTYRYGGRDFRLTDVEGTVISELFA</sequence>
<dbReference type="Gene3D" id="3.40.720.10">
    <property type="entry name" value="Alkaline Phosphatase, subunit A"/>
    <property type="match status" value="1"/>
</dbReference>
<name>A0ABP9VQ10_9BACT</name>
<dbReference type="PANTHER" id="PTHR43737:SF1">
    <property type="entry name" value="DUF1501 DOMAIN-CONTAINING PROTEIN"/>
    <property type="match status" value="1"/>
</dbReference>